<comment type="caution">
    <text evidence="2">The sequence shown here is derived from an EMBL/GenBank/DDBJ whole genome shotgun (WGS) entry which is preliminary data.</text>
</comment>
<name>A0ABQ2HLG4_9BACT</name>
<evidence type="ECO:0000313" key="2">
    <source>
        <dbReference type="EMBL" id="GGM84503.1"/>
    </source>
</evidence>
<feature type="transmembrane region" description="Helical" evidence="1">
    <location>
        <begin position="38"/>
        <end position="60"/>
    </location>
</feature>
<organism evidence="2 3">
    <name type="scientific">Dyadobacter beijingensis</name>
    <dbReference type="NCBI Taxonomy" id="365489"/>
    <lineage>
        <taxon>Bacteria</taxon>
        <taxon>Pseudomonadati</taxon>
        <taxon>Bacteroidota</taxon>
        <taxon>Cytophagia</taxon>
        <taxon>Cytophagales</taxon>
        <taxon>Spirosomataceae</taxon>
        <taxon>Dyadobacter</taxon>
    </lineage>
</organism>
<dbReference type="EMBL" id="BMLI01000001">
    <property type="protein sequence ID" value="GGM84503.1"/>
    <property type="molecule type" value="Genomic_DNA"/>
</dbReference>
<reference evidence="3" key="1">
    <citation type="journal article" date="2019" name="Int. J. Syst. Evol. Microbiol.">
        <title>The Global Catalogue of Microorganisms (GCM) 10K type strain sequencing project: providing services to taxonomists for standard genome sequencing and annotation.</title>
        <authorList>
            <consortium name="The Broad Institute Genomics Platform"/>
            <consortium name="The Broad Institute Genome Sequencing Center for Infectious Disease"/>
            <person name="Wu L."/>
            <person name="Ma J."/>
        </authorList>
    </citation>
    <scope>NUCLEOTIDE SEQUENCE [LARGE SCALE GENOMIC DNA]</scope>
    <source>
        <strain evidence="3">CGMCC 1.6375</strain>
    </source>
</reference>
<protein>
    <submittedName>
        <fullName evidence="2">Uncharacterized protein</fullName>
    </submittedName>
</protein>
<keyword evidence="1" id="KW-1133">Transmembrane helix</keyword>
<proteinExistence type="predicted"/>
<keyword evidence="1" id="KW-0472">Membrane</keyword>
<dbReference type="Proteomes" id="UP000632339">
    <property type="component" value="Unassembled WGS sequence"/>
</dbReference>
<evidence type="ECO:0000256" key="1">
    <source>
        <dbReference type="SAM" id="Phobius"/>
    </source>
</evidence>
<gene>
    <name evidence="2" type="ORF">GCM10010967_15470</name>
</gene>
<accession>A0ABQ2HLG4</accession>
<feature type="transmembrane region" description="Helical" evidence="1">
    <location>
        <begin position="12"/>
        <end position="32"/>
    </location>
</feature>
<sequence>MGVECFGGAWGICYVGFRALALRCIFYLQFALKAFGKQWITLGFTLLMLVKAWVIPLVYLDYELRKEYIIANLCVNRDNPIVVCEGQCYLAKRVVDAKNQDERRAEQTYMAQLLYQVMDTRKPFVFTVPEYFETPPAVSYDYFSPFFSRISATDIFHPPLV</sequence>
<keyword evidence="3" id="KW-1185">Reference proteome</keyword>
<evidence type="ECO:0000313" key="3">
    <source>
        <dbReference type="Proteomes" id="UP000632339"/>
    </source>
</evidence>
<keyword evidence="1" id="KW-0812">Transmembrane</keyword>